<dbReference type="OrthoDB" id="9812260at2"/>
<feature type="transmembrane region" description="Helical" evidence="4">
    <location>
        <begin position="124"/>
        <end position="145"/>
    </location>
</feature>
<name>A0A4Q9VPF9_9HYPH</name>
<feature type="domain" description="GGDEF" evidence="5">
    <location>
        <begin position="254"/>
        <end position="387"/>
    </location>
</feature>
<dbReference type="AlphaFoldDB" id="A0A4Q9VPF9"/>
<dbReference type="GO" id="GO:0043709">
    <property type="term" value="P:cell adhesion involved in single-species biofilm formation"/>
    <property type="evidence" value="ECO:0007669"/>
    <property type="project" value="TreeGrafter"/>
</dbReference>
<feature type="transmembrane region" description="Helical" evidence="4">
    <location>
        <begin position="190"/>
        <end position="215"/>
    </location>
</feature>
<protein>
    <recommendedName>
        <fullName evidence="1">diguanylate cyclase</fullName>
        <ecNumber evidence="1">2.7.7.65</ecNumber>
    </recommendedName>
</protein>
<feature type="region of interest" description="Disordered" evidence="3">
    <location>
        <begin position="388"/>
        <end position="409"/>
    </location>
</feature>
<keyword evidence="7" id="KW-1185">Reference proteome</keyword>
<dbReference type="RefSeq" id="WP_131309527.1">
    <property type="nucleotide sequence ID" value="NZ_SJFN01000014.1"/>
</dbReference>
<evidence type="ECO:0000256" key="4">
    <source>
        <dbReference type="SAM" id="Phobius"/>
    </source>
</evidence>
<dbReference type="InterPro" id="IPR043128">
    <property type="entry name" value="Rev_trsase/Diguanyl_cyclase"/>
</dbReference>
<dbReference type="CDD" id="cd01949">
    <property type="entry name" value="GGDEF"/>
    <property type="match status" value="1"/>
</dbReference>
<accession>A0A4Q9VPF9</accession>
<keyword evidence="4" id="KW-0812">Transmembrane</keyword>
<dbReference type="GO" id="GO:0005886">
    <property type="term" value="C:plasma membrane"/>
    <property type="evidence" value="ECO:0007669"/>
    <property type="project" value="TreeGrafter"/>
</dbReference>
<evidence type="ECO:0000256" key="3">
    <source>
        <dbReference type="SAM" id="MobiDB-lite"/>
    </source>
</evidence>
<proteinExistence type="predicted"/>
<comment type="catalytic activity">
    <reaction evidence="2">
        <text>2 GTP = 3',3'-c-di-GMP + 2 diphosphate</text>
        <dbReference type="Rhea" id="RHEA:24898"/>
        <dbReference type="ChEBI" id="CHEBI:33019"/>
        <dbReference type="ChEBI" id="CHEBI:37565"/>
        <dbReference type="ChEBI" id="CHEBI:58805"/>
        <dbReference type="EC" id="2.7.7.65"/>
    </reaction>
</comment>
<dbReference type="InterPro" id="IPR000160">
    <property type="entry name" value="GGDEF_dom"/>
</dbReference>
<feature type="transmembrane region" description="Helical" evidence="4">
    <location>
        <begin position="6"/>
        <end position="29"/>
    </location>
</feature>
<dbReference type="GO" id="GO:1902201">
    <property type="term" value="P:negative regulation of bacterial-type flagellum-dependent cell motility"/>
    <property type="evidence" value="ECO:0007669"/>
    <property type="project" value="TreeGrafter"/>
</dbReference>
<evidence type="ECO:0000256" key="1">
    <source>
        <dbReference type="ARBA" id="ARBA00012528"/>
    </source>
</evidence>
<keyword evidence="4" id="KW-1133">Transmembrane helix</keyword>
<evidence type="ECO:0000313" key="7">
    <source>
        <dbReference type="Proteomes" id="UP000292781"/>
    </source>
</evidence>
<evidence type="ECO:0000256" key="2">
    <source>
        <dbReference type="ARBA" id="ARBA00034247"/>
    </source>
</evidence>
<feature type="transmembrane region" description="Helical" evidence="4">
    <location>
        <begin position="63"/>
        <end position="85"/>
    </location>
</feature>
<dbReference type="Pfam" id="PF00990">
    <property type="entry name" value="GGDEF"/>
    <property type="match status" value="1"/>
</dbReference>
<dbReference type="SMART" id="SM00267">
    <property type="entry name" value="GGDEF"/>
    <property type="match status" value="1"/>
</dbReference>
<feature type="transmembrane region" description="Helical" evidence="4">
    <location>
        <begin position="152"/>
        <end position="170"/>
    </location>
</feature>
<organism evidence="6 7">
    <name type="scientific">Siculibacillus lacustris</name>
    <dbReference type="NCBI Taxonomy" id="1549641"/>
    <lineage>
        <taxon>Bacteria</taxon>
        <taxon>Pseudomonadati</taxon>
        <taxon>Pseudomonadota</taxon>
        <taxon>Alphaproteobacteria</taxon>
        <taxon>Hyphomicrobiales</taxon>
        <taxon>Ancalomicrobiaceae</taxon>
        <taxon>Siculibacillus</taxon>
    </lineage>
</organism>
<sequence length="409" mass="42861">MGAFLHIPTLLITISVACLCICISLVLIWRVARSDVFILYWSLGYFFATATMLIVSLRRLLPALVAIPAPGALLLASFGALWLGYRRFAGRTGRFDRLAAGAGALIWLAVSLTGEAFADMTLRALVNAAIELVYLLAIVWGLLGLHRKTPSTAVGLTIGLVVVHAGKLVLEIASSLVTTLGPAAIVTPSSLFGGLGLIESSIFAVFLGLLQLVLIGQRSQQRFRIAAETDQLTGLANRRHFLDRSLPLLAEASGLGALILFDIDHFKRVNDTHGHPIGDRALAEFAATLAAAAPAGSIAARVGGEEFALFLPDAALIEAADLAERIRGAIADLRIATPVGELRMTVSCGVAGVGEAGRDYDGLHCAADGALYAAKSGGRDRVVVHRGRRAAPAKPDAAAPPTPALVSGF</sequence>
<dbReference type="Gene3D" id="3.30.70.270">
    <property type="match status" value="1"/>
</dbReference>
<feature type="transmembrane region" description="Helical" evidence="4">
    <location>
        <begin position="97"/>
        <end position="118"/>
    </location>
</feature>
<dbReference type="PANTHER" id="PTHR45138:SF9">
    <property type="entry name" value="DIGUANYLATE CYCLASE DGCM-RELATED"/>
    <property type="match status" value="1"/>
</dbReference>
<dbReference type="PROSITE" id="PS50887">
    <property type="entry name" value="GGDEF"/>
    <property type="match status" value="1"/>
</dbReference>
<dbReference type="InterPro" id="IPR050469">
    <property type="entry name" value="Diguanylate_Cyclase"/>
</dbReference>
<evidence type="ECO:0000259" key="5">
    <source>
        <dbReference type="PROSITE" id="PS50887"/>
    </source>
</evidence>
<dbReference type="InterPro" id="IPR029787">
    <property type="entry name" value="Nucleotide_cyclase"/>
</dbReference>
<reference evidence="6 7" key="1">
    <citation type="submission" date="2019-02" db="EMBL/GenBank/DDBJ databases">
        <title>Siculibacillus lacustris gen. nov., sp. nov., a new rosette-forming bacterium isolated from a freshwater crater lake (Lake St. Ana, Romania).</title>
        <authorList>
            <person name="Felfoldi T."/>
            <person name="Marton Z."/>
            <person name="Szabo A."/>
            <person name="Mentes A."/>
            <person name="Boka K."/>
            <person name="Marialigeti K."/>
            <person name="Mathe I."/>
            <person name="Koncz M."/>
            <person name="Schumann P."/>
            <person name="Toth E."/>
        </authorList>
    </citation>
    <scope>NUCLEOTIDE SEQUENCE [LARGE SCALE GENOMIC DNA]</scope>
    <source>
        <strain evidence="6 7">SA-279</strain>
    </source>
</reference>
<dbReference type="SUPFAM" id="SSF55073">
    <property type="entry name" value="Nucleotide cyclase"/>
    <property type="match status" value="1"/>
</dbReference>
<dbReference type="GO" id="GO:0052621">
    <property type="term" value="F:diguanylate cyclase activity"/>
    <property type="evidence" value="ECO:0007669"/>
    <property type="project" value="UniProtKB-EC"/>
</dbReference>
<dbReference type="EMBL" id="SJFN01000014">
    <property type="protein sequence ID" value="TBW37618.1"/>
    <property type="molecule type" value="Genomic_DNA"/>
</dbReference>
<evidence type="ECO:0000313" key="6">
    <source>
        <dbReference type="EMBL" id="TBW37618.1"/>
    </source>
</evidence>
<dbReference type="FunFam" id="3.30.70.270:FF:000001">
    <property type="entry name" value="Diguanylate cyclase domain protein"/>
    <property type="match status" value="1"/>
</dbReference>
<keyword evidence="4" id="KW-0472">Membrane</keyword>
<feature type="transmembrane region" description="Helical" evidence="4">
    <location>
        <begin position="36"/>
        <end position="57"/>
    </location>
</feature>
<dbReference type="Proteomes" id="UP000292781">
    <property type="component" value="Unassembled WGS sequence"/>
</dbReference>
<dbReference type="PANTHER" id="PTHR45138">
    <property type="entry name" value="REGULATORY COMPONENTS OF SENSORY TRANSDUCTION SYSTEM"/>
    <property type="match status" value="1"/>
</dbReference>
<dbReference type="EC" id="2.7.7.65" evidence="1"/>
<comment type="caution">
    <text evidence="6">The sequence shown here is derived from an EMBL/GenBank/DDBJ whole genome shotgun (WGS) entry which is preliminary data.</text>
</comment>
<dbReference type="NCBIfam" id="TIGR00254">
    <property type="entry name" value="GGDEF"/>
    <property type="match status" value="1"/>
</dbReference>
<gene>
    <name evidence="6" type="ORF">EYW49_10940</name>
</gene>